<dbReference type="Gene3D" id="1.10.260.40">
    <property type="entry name" value="lambda repressor-like DNA-binding domains"/>
    <property type="match status" value="1"/>
</dbReference>
<dbReference type="InterPro" id="IPR050807">
    <property type="entry name" value="TransReg_Diox_bact_type"/>
</dbReference>
<evidence type="ECO:0000256" key="1">
    <source>
        <dbReference type="ARBA" id="ARBA00023125"/>
    </source>
</evidence>
<organism evidence="4 5">
    <name type="scientific">Streptomyces similanensis</name>
    <dbReference type="NCBI Taxonomy" id="1274988"/>
    <lineage>
        <taxon>Bacteria</taxon>
        <taxon>Bacillati</taxon>
        <taxon>Actinomycetota</taxon>
        <taxon>Actinomycetes</taxon>
        <taxon>Kitasatosporales</taxon>
        <taxon>Streptomycetaceae</taxon>
        <taxon>Streptomyces</taxon>
    </lineage>
</organism>
<protein>
    <recommendedName>
        <fullName evidence="3">HTH cro/C1-type domain-containing protein</fullName>
    </recommendedName>
</protein>
<feature type="region of interest" description="Disordered" evidence="2">
    <location>
        <begin position="113"/>
        <end position="182"/>
    </location>
</feature>
<dbReference type="RefSeq" id="WP_345672266.1">
    <property type="nucleotide sequence ID" value="NZ_BAABKC010000132.1"/>
</dbReference>
<dbReference type="PANTHER" id="PTHR46797:SF1">
    <property type="entry name" value="METHYLPHOSPHONATE SYNTHASE"/>
    <property type="match status" value="1"/>
</dbReference>
<keyword evidence="1" id="KW-0238">DNA-binding</keyword>
<reference evidence="5" key="1">
    <citation type="journal article" date="2019" name="Int. J. Syst. Evol. Microbiol.">
        <title>The Global Catalogue of Microorganisms (GCM) 10K type strain sequencing project: providing services to taxonomists for standard genome sequencing and annotation.</title>
        <authorList>
            <consortium name="The Broad Institute Genomics Platform"/>
            <consortium name="The Broad Institute Genome Sequencing Center for Infectious Disease"/>
            <person name="Wu L."/>
            <person name="Ma J."/>
        </authorList>
    </citation>
    <scope>NUCLEOTIDE SEQUENCE [LARGE SCALE GENOMIC DNA]</scope>
    <source>
        <strain evidence="5">JCM 18410</strain>
    </source>
</reference>
<name>A0ABP9LPI9_9ACTN</name>
<dbReference type="Proteomes" id="UP001500124">
    <property type="component" value="Unassembled WGS sequence"/>
</dbReference>
<dbReference type="EMBL" id="BAABKC010000132">
    <property type="protein sequence ID" value="GAA5079603.1"/>
    <property type="molecule type" value="Genomic_DNA"/>
</dbReference>
<evidence type="ECO:0000313" key="4">
    <source>
        <dbReference type="EMBL" id="GAA5079603.1"/>
    </source>
</evidence>
<dbReference type="InterPro" id="IPR001387">
    <property type="entry name" value="Cro/C1-type_HTH"/>
</dbReference>
<accession>A0ABP9LPI9</accession>
<feature type="compositionally biased region" description="Low complexity" evidence="2">
    <location>
        <begin position="113"/>
        <end position="151"/>
    </location>
</feature>
<proteinExistence type="predicted"/>
<evidence type="ECO:0000256" key="2">
    <source>
        <dbReference type="SAM" id="MobiDB-lite"/>
    </source>
</evidence>
<sequence>MTGKRAGCGTIPGEKLEEALGRAVREGRRKTGMTQTRLAELSGLTQAAISRLEHGRCMPTLPLLERIAQALGSALLVAVEPGRGVTVTFAAAAEKSTAATGTATVATGTPTVATAATGTPTAATGTATAATRTAAPASAARAPAPAAAPAGDPAPPSSRRRPAARPGRSGVWAGAATSPSAS</sequence>
<evidence type="ECO:0000313" key="5">
    <source>
        <dbReference type="Proteomes" id="UP001500124"/>
    </source>
</evidence>
<dbReference type="PANTHER" id="PTHR46797">
    <property type="entry name" value="HTH-TYPE TRANSCRIPTIONAL REGULATOR"/>
    <property type="match status" value="1"/>
</dbReference>
<dbReference type="PROSITE" id="PS50943">
    <property type="entry name" value="HTH_CROC1"/>
    <property type="match status" value="1"/>
</dbReference>
<dbReference type="Pfam" id="PF01381">
    <property type="entry name" value="HTH_3"/>
    <property type="match status" value="1"/>
</dbReference>
<dbReference type="InterPro" id="IPR010982">
    <property type="entry name" value="Lambda_DNA-bd_dom_sf"/>
</dbReference>
<gene>
    <name evidence="4" type="ORF">GCM10023336_72190</name>
</gene>
<comment type="caution">
    <text evidence="4">The sequence shown here is derived from an EMBL/GenBank/DDBJ whole genome shotgun (WGS) entry which is preliminary data.</text>
</comment>
<dbReference type="CDD" id="cd00093">
    <property type="entry name" value="HTH_XRE"/>
    <property type="match status" value="1"/>
</dbReference>
<feature type="domain" description="HTH cro/C1-type" evidence="3">
    <location>
        <begin position="24"/>
        <end position="78"/>
    </location>
</feature>
<keyword evidence="5" id="KW-1185">Reference proteome</keyword>
<dbReference type="SUPFAM" id="SSF47413">
    <property type="entry name" value="lambda repressor-like DNA-binding domains"/>
    <property type="match status" value="1"/>
</dbReference>
<evidence type="ECO:0000259" key="3">
    <source>
        <dbReference type="PROSITE" id="PS50943"/>
    </source>
</evidence>
<dbReference type="SMART" id="SM00530">
    <property type="entry name" value="HTH_XRE"/>
    <property type="match status" value="1"/>
</dbReference>